<evidence type="ECO:0000313" key="1">
    <source>
        <dbReference type="EMBL" id="MDQ0474838.1"/>
    </source>
</evidence>
<dbReference type="Proteomes" id="UP001242480">
    <property type="component" value="Unassembled WGS sequence"/>
</dbReference>
<protein>
    <submittedName>
        <fullName evidence="1">Uncharacterized protein</fullName>
    </submittedName>
</protein>
<dbReference type="EMBL" id="JAUSVX010000026">
    <property type="protein sequence ID" value="MDQ0474838.1"/>
    <property type="molecule type" value="Genomic_DNA"/>
</dbReference>
<proteinExistence type="predicted"/>
<organism evidence="1 2">
    <name type="scientific">Labrys wisconsinensis</name>
    <dbReference type="NCBI Taxonomy" id="425677"/>
    <lineage>
        <taxon>Bacteria</taxon>
        <taxon>Pseudomonadati</taxon>
        <taxon>Pseudomonadota</taxon>
        <taxon>Alphaproteobacteria</taxon>
        <taxon>Hyphomicrobiales</taxon>
        <taxon>Xanthobacteraceae</taxon>
        <taxon>Labrys</taxon>
    </lineage>
</organism>
<evidence type="ECO:0000313" key="2">
    <source>
        <dbReference type="Proteomes" id="UP001242480"/>
    </source>
</evidence>
<sequence>MARSTSSWATLPDGRVVIEIFNERLAFSPSDDGYVSFSRYDDGTYHVMSLAEVIGDADDARAFFDKDRSSRSGITVNLSTNPASNKAPGRPFLGAFDWNAIPRTNPTKLLAFEILSDNPLIEGVRGWLRPHQREQLPPTDRYPLASATSEYGFTSYPISRTFNHLQKEEPIETLYILPGSHRSPPLRGNLAILCRWLGSPWRHCEFTQYSKDMLIRMFWQWPENEFPEGSWQTVDRLSRAIAGHIFIDRGEGDFE</sequence>
<dbReference type="RefSeq" id="WP_307285119.1">
    <property type="nucleotide sequence ID" value="NZ_JAUSVX010000026.1"/>
</dbReference>
<reference evidence="1 2" key="1">
    <citation type="submission" date="2023-07" db="EMBL/GenBank/DDBJ databases">
        <title>Genomic Encyclopedia of Type Strains, Phase IV (KMG-IV): sequencing the most valuable type-strain genomes for metagenomic binning, comparative biology and taxonomic classification.</title>
        <authorList>
            <person name="Goeker M."/>
        </authorList>
    </citation>
    <scope>NUCLEOTIDE SEQUENCE [LARGE SCALE GENOMIC DNA]</scope>
    <source>
        <strain evidence="1 2">DSM 19619</strain>
    </source>
</reference>
<accession>A0ABU0JN63</accession>
<gene>
    <name evidence="1" type="ORF">QO011_007880</name>
</gene>
<keyword evidence="2" id="KW-1185">Reference proteome</keyword>
<name>A0ABU0JN63_9HYPH</name>
<comment type="caution">
    <text evidence="1">The sequence shown here is derived from an EMBL/GenBank/DDBJ whole genome shotgun (WGS) entry which is preliminary data.</text>
</comment>